<dbReference type="RefSeq" id="WP_188613679.1">
    <property type="nucleotide sequence ID" value="NZ_BMJT01000002.1"/>
</dbReference>
<proteinExistence type="predicted"/>
<evidence type="ECO:0000256" key="1">
    <source>
        <dbReference type="ARBA" id="ARBA00022729"/>
    </source>
</evidence>
<evidence type="ECO:0000313" key="5">
    <source>
        <dbReference type="Proteomes" id="UP000616608"/>
    </source>
</evidence>
<keyword evidence="5" id="KW-1185">Reference proteome</keyword>
<dbReference type="AlphaFoldDB" id="A0A917FZX8"/>
<feature type="domain" description="SLH" evidence="3">
    <location>
        <begin position="145"/>
        <end position="203"/>
    </location>
</feature>
<reference evidence="4" key="1">
    <citation type="journal article" date="2014" name="Int. J. Syst. Evol. Microbiol.">
        <title>Complete genome sequence of Corynebacterium casei LMG S-19264T (=DSM 44701T), isolated from a smear-ripened cheese.</title>
        <authorList>
            <consortium name="US DOE Joint Genome Institute (JGI-PGF)"/>
            <person name="Walter F."/>
            <person name="Albersmeier A."/>
            <person name="Kalinowski J."/>
            <person name="Ruckert C."/>
        </authorList>
    </citation>
    <scope>NUCLEOTIDE SEQUENCE</scope>
    <source>
        <strain evidence="4">CGMCC 1.15760</strain>
    </source>
</reference>
<gene>
    <name evidence="4" type="ORF">GCM10007425_07540</name>
</gene>
<evidence type="ECO:0000313" key="4">
    <source>
        <dbReference type="EMBL" id="GGG15748.1"/>
    </source>
</evidence>
<dbReference type="EMBL" id="BMJT01000002">
    <property type="protein sequence ID" value="GGG15748.1"/>
    <property type="molecule type" value="Genomic_DNA"/>
</dbReference>
<accession>A0A917FZX8</accession>
<sequence length="326" mass="36334">MKKWMQGALLGAGLLFFSTQTDANAMTLHERAEVFTGETIAIPTLFGAIPGVTVEIAMNDRFKQHIIVHIDRALFKSTSHEGLPEEEVALIALVLASTPEHAKVALEFESYIVQNEHIFKTILVVDQTKHISDEERTELARYKRIVNPQFTDIEALESREAILRLARLGIVTGTTSQTFTPNAPITRAQFSAMLRRTIPNTEPFLHSPFTDLETAWTKEDIVTLYSFGIVKGLPVFNPGNSITRSQSAVMIKRYLQALDLDISTIATTSPFIDIKDLALENQEAIGLMYQLGIIKGKSPEHFDPHGKLTRAQMAKILDGILQLSIH</sequence>
<dbReference type="Proteomes" id="UP000616608">
    <property type="component" value="Unassembled WGS sequence"/>
</dbReference>
<evidence type="ECO:0000256" key="2">
    <source>
        <dbReference type="SAM" id="SignalP"/>
    </source>
</evidence>
<feature type="signal peptide" evidence="2">
    <location>
        <begin position="1"/>
        <end position="23"/>
    </location>
</feature>
<dbReference type="PANTHER" id="PTHR43308">
    <property type="entry name" value="OUTER MEMBRANE PROTEIN ALPHA-RELATED"/>
    <property type="match status" value="1"/>
</dbReference>
<feature type="domain" description="SLH" evidence="3">
    <location>
        <begin position="204"/>
        <end position="265"/>
    </location>
</feature>
<dbReference type="InterPro" id="IPR051465">
    <property type="entry name" value="Cell_Envelope_Struct_Comp"/>
</dbReference>
<dbReference type="InterPro" id="IPR001119">
    <property type="entry name" value="SLH_dom"/>
</dbReference>
<feature type="chain" id="PRO_5039285553" description="SLH domain-containing protein" evidence="2">
    <location>
        <begin position="24"/>
        <end position="326"/>
    </location>
</feature>
<protein>
    <recommendedName>
        <fullName evidence="3">SLH domain-containing protein</fullName>
    </recommendedName>
</protein>
<dbReference type="PANTHER" id="PTHR43308:SF5">
    <property type="entry name" value="S-LAYER PROTEIN _ PEPTIDOGLYCAN ENDO-BETA-N-ACETYLGLUCOSAMINIDASE"/>
    <property type="match status" value="1"/>
</dbReference>
<keyword evidence="1 2" id="KW-0732">Signal</keyword>
<reference evidence="4" key="2">
    <citation type="submission" date="2020-09" db="EMBL/GenBank/DDBJ databases">
        <authorList>
            <person name="Sun Q."/>
            <person name="Zhou Y."/>
        </authorList>
    </citation>
    <scope>NUCLEOTIDE SEQUENCE</scope>
    <source>
        <strain evidence="4">CGMCC 1.15760</strain>
    </source>
</reference>
<comment type="caution">
    <text evidence="4">The sequence shown here is derived from an EMBL/GenBank/DDBJ whole genome shotgun (WGS) entry which is preliminary data.</text>
</comment>
<name>A0A917FZX8_9BACI</name>
<organism evidence="4 5">
    <name type="scientific">Lysinibacillus alkalisoli</name>
    <dbReference type="NCBI Taxonomy" id="1911548"/>
    <lineage>
        <taxon>Bacteria</taxon>
        <taxon>Bacillati</taxon>
        <taxon>Bacillota</taxon>
        <taxon>Bacilli</taxon>
        <taxon>Bacillales</taxon>
        <taxon>Bacillaceae</taxon>
        <taxon>Lysinibacillus</taxon>
    </lineage>
</organism>
<dbReference type="Pfam" id="PF00395">
    <property type="entry name" value="SLH"/>
    <property type="match status" value="3"/>
</dbReference>
<evidence type="ECO:0000259" key="3">
    <source>
        <dbReference type="PROSITE" id="PS51272"/>
    </source>
</evidence>
<dbReference type="PROSITE" id="PS51272">
    <property type="entry name" value="SLH"/>
    <property type="match status" value="3"/>
</dbReference>
<feature type="domain" description="SLH" evidence="3">
    <location>
        <begin position="268"/>
        <end position="326"/>
    </location>
</feature>